<keyword evidence="5" id="KW-1185">Reference proteome</keyword>
<evidence type="ECO:0000259" key="3">
    <source>
        <dbReference type="SMART" id="SM00382"/>
    </source>
</evidence>
<dbReference type="RefSeq" id="WP_150023423.1">
    <property type="nucleotide sequence ID" value="NZ_VWOJ01000003.1"/>
</dbReference>
<keyword evidence="2" id="KW-0067">ATP-binding</keyword>
<dbReference type="InterPro" id="IPR002586">
    <property type="entry name" value="CobQ/CobB/MinD/ParA_Nub-bd_dom"/>
</dbReference>
<keyword evidence="1" id="KW-0547">Nucleotide-binding</keyword>
<dbReference type="Proteomes" id="UP000325122">
    <property type="component" value="Unassembled WGS sequence"/>
</dbReference>
<dbReference type="SMART" id="SM00382">
    <property type="entry name" value="AAA"/>
    <property type="match status" value="1"/>
</dbReference>
<reference evidence="4 5" key="1">
    <citation type="submission" date="2019-09" db="EMBL/GenBank/DDBJ databases">
        <authorList>
            <person name="Kevbrin V."/>
            <person name="Grouzdev D.S."/>
        </authorList>
    </citation>
    <scope>NUCLEOTIDE SEQUENCE [LARGE SCALE GENOMIC DNA]</scope>
    <source>
        <strain evidence="4 5">G-192</strain>
    </source>
</reference>
<dbReference type="EMBL" id="VWOJ01000003">
    <property type="protein sequence ID" value="KAA5802172.1"/>
    <property type="molecule type" value="Genomic_DNA"/>
</dbReference>
<dbReference type="GO" id="GO:0009898">
    <property type="term" value="C:cytoplasmic side of plasma membrane"/>
    <property type="evidence" value="ECO:0007669"/>
    <property type="project" value="TreeGrafter"/>
</dbReference>
<dbReference type="GO" id="GO:0051782">
    <property type="term" value="P:negative regulation of cell division"/>
    <property type="evidence" value="ECO:0007669"/>
    <property type="project" value="TreeGrafter"/>
</dbReference>
<name>A0A5M6ZBS5_9PROT</name>
<accession>A0A5M6ZBS5</accession>
<evidence type="ECO:0000313" key="5">
    <source>
        <dbReference type="Proteomes" id="UP000325122"/>
    </source>
</evidence>
<comment type="caution">
    <text evidence="4">The sequence shown here is derived from an EMBL/GenBank/DDBJ whole genome shotgun (WGS) entry which is preliminary data.</text>
</comment>
<dbReference type="SUPFAM" id="SSF52540">
    <property type="entry name" value="P-loop containing nucleoside triphosphate hydrolases"/>
    <property type="match status" value="1"/>
</dbReference>
<organism evidence="4 5">
    <name type="scientific">Alkalicaulis satelles</name>
    <dbReference type="NCBI Taxonomy" id="2609175"/>
    <lineage>
        <taxon>Bacteria</taxon>
        <taxon>Pseudomonadati</taxon>
        <taxon>Pseudomonadota</taxon>
        <taxon>Alphaproteobacteria</taxon>
        <taxon>Maricaulales</taxon>
        <taxon>Maricaulaceae</taxon>
        <taxon>Alkalicaulis</taxon>
    </lineage>
</organism>
<dbReference type="Pfam" id="PF01656">
    <property type="entry name" value="CbiA"/>
    <property type="match status" value="1"/>
</dbReference>
<dbReference type="GO" id="GO:0005524">
    <property type="term" value="F:ATP binding"/>
    <property type="evidence" value="ECO:0007669"/>
    <property type="project" value="UniProtKB-KW"/>
</dbReference>
<proteinExistence type="predicted"/>
<evidence type="ECO:0000256" key="2">
    <source>
        <dbReference type="ARBA" id="ARBA00022840"/>
    </source>
</evidence>
<dbReference type="PANTHER" id="PTHR43384">
    <property type="entry name" value="SEPTUM SITE-DETERMINING PROTEIN MIND HOMOLOG, CHLOROPLASTIC-RELATED"/>
    <property type="match status" value="1"/>
</dbReference>
<gene>
    <name evidence="4" type="ORF">F1654_10035</name>
</gene>
<dbReference type="AlphaFoldDB" id="A0A5M6ZBS5"/>
<dbReference type="InterPro" id="IPR027417">
    <property type="entry name" value="P-loop_NTPase"/>
</dbReference>
<feature type="domain" description="AAA+ ATPase" evidence="3">
    <location>
        <begin position="18"/>
        <end position="216"/>
    </location>
</feature>
<dbReference type="InterPro" id="IPR003593">
    <property type="entry name" value="AAA+_ATPase"/>
</dbReference>
<sequence length="272" mass="27344">MSALAASAEAAARAPRRAGPVIAVASGKGGVGKTALALALARAFALRKARTLVVDADLGMANVDVQLGLNPPGDLGAVVAGRLTLEEAVAPACGGSHKAGGFDIIAGPSGSGALAGLDIDAVGRLAGGLAAASMSYDRTLIDLAAGAERATLRLAAAADDVLVVINDEPTSLTDAYAFVKTLRVRDEGACPFVVVNNAPGKAEAQTAYAMFARTCESFLGFRPPLAGIIRRDPHVPGAIRAQSPLDQRYPGTDAARDAAALARTLEQGVAPG</sequence>
<evidence type="ECO:0000256" key="1">
    <source>
        <dbReference type="ARBA" id="ARBA00022741"/>
    </source>
</evidence>
<dbReference type="Gene3D" id="3.40.50.300">
    <property type="entry name" value="P-loop containing nucleotide triphosphate hydrolases"/>
    <property type="match status" value="1"/>
</dbReference>
<evidence type="ECO:0000313" key="4">
    <source>
        <dbReference type="EMBL" id="KAA5802172.1"/>
    </source>
</evidence>
<dbReference type="PANTHER" id="PTHR43384:SF4">
    <property type="entry name" value="CELLULOSE BIOSYNTHESIS PROTEIN BCSQ-RELATED"/>
    <property type="match status" value="1"/>
</dbReference>
<dbReference type="GO" id="GO:0016887">
    <property type="term" value="F:ATP hydrolysis activity"/>
    <property type="evidence" value="ECO:0007669"/>
    <property type="project" value="TreeGrafter"/>
</dbReference>
<dbReference type="InterPro" id="IPR050625">
    <property type="entry name" value="ParA/MinD_ATPase"/>
</dbReference>
<protein>
    <submittedName>
        <fullName evidence="4">MinD/ParA family protein</fullName>
    </submittedName>
</protein>
<dbReference type="GO" id="GO:0005829">
    <property type="term" value="C:cytosol"/>
    <property type="evidence" value="ECO:0007669"/>
    <property type="project" value="TreeGrafter"/>
</dbReference>